<gene>
    <name evidence="1" type="ORF">NCTC12123_00088</name>
</gene>
<dbReference type="EMBL" id="UFYI01000005">
    <property type="protein sequence ID" value="STD17548.1"/>
    <property type="molecule type" value="Genomic_DNA"/>
</dbReference>
<reference evidence="1 2" key="1">
    <citation type="submission" date="2018-06" db="EMBL/GenBank/DDBJ databases">
        <authorList>
            <consortium name="Pathogen Informatics"/>
            <person name="Doyle S."/>
        </authorList>
    </citation>
    <scope>NUCLEOTIDE SEQUENCE [LARGE SCALE GENOMIC DNA]</scope>
    <source>
        <strain evidence="1 2">NCTC12123</strain>
    </source>
</reference>
<sequence length="105" mass="11982">MILDSISFNEHDYHLVSNTTATYEIKLKIVKVLRGRKFERFRVDSPFVEILKVAYAPAGKKRANETTSIIEQMKEDLTNIVLEEAVKTQDKAMSFIKGDSDGDDK</sequence>
<dbReference type="Proteomes" id="UP000255163">
    <property type="component" value="Unassembled WGS sequence"/>
</dbReference>
<name>A0A376F099_ENTAS</name>
<dbReference type="AlphaFoldDB" id="A0A376F099"/>
<protein>
    <submittedName>
        <fullName evidence="1">Uncharacterized protein</fullName>
    </submittedName>
</protein>
<proteinExistence type="predicted"/>
<evidence type="ECO:0000313" key="2">
    <source>
        <dbReference type="Proteomes" id="UP000255163"/>
    </source>
</evidence>
<organism evidence="1 2">
    <name type="scientific">Enterobacter asburiae</name>
    <dbReference type="NCBI Taxonomy" id="61645"/>
    <lineage>
        <taxon>Bacteria</taxon>
        <taxon>Pseudomonadati</taxon>
        <taxon>Pseudomonadota</taxon>
        <taxon>Gammaproteobacteria</taxon>
        <taxon>Enterobacterales</taxon>
        <taxon>Enterobacteriaceae</taxon>
        <taxon>Enterobacter</taxon>
        <taxon>Enterobacter cloacae complex</taxon>
    </lineage>
</organism>
<evidence type="ECO:0000313" key="1">
    <source>
        <dbReference type="EMBL" id="STD17548.1"/>
    </source>
</evidence>
<dbReference type="RefSeq" id="WP_001569517.1">
    <property type="nucleotide sequence ID" value="NZ_CP011864.1"/>
</dbReference>
<accession>A0A376F099</accession>